<evidence type="ECO:0000313" key="3">
    <source>
        <dbReference type="Proteomes" id="UP000483035"/>
    </source>
</evidence>
<dbReference type="SUPFAM" id="SSF56601">
    <property type="entry name" value="beta-lactamase/transpeptidase-like"/>
    <property type="match status" value="1"/>
</dbReference>
<accession>A0A6L9U6U9</accession>
<protein>
    <submittedName>
        <fullName evidence="2">Serine hydrolase</fullName>
    </submittedName>
</protein>
<dbReference type="Pfam" id="PF00144">
    <property type="entry name" value="Beta-lactamase"/>
    <property type="match status" value="1"/>
</dbReference>
<dbReference type="PANTHER" id="PTHR43283">
    <property type="entry name" value="BETA-LACTAMASE-RELATED"/>
    <property type="match status" value="1"/>
</dbReference>
<keyword evidence="2" id="KW-0378">Hydrolase</keyword>
<evidence type="ECO:0000313" key="2">
    <source>
        <dbReference type="EMBL" id="NEI71635.1"/>
    </source>
</evidence>
<dbReference type="AlphaFoldDB" id="A0A6L9U6U9"/>
<comment type="caution">
    <text evidence="2">The sequence shown here is derived from an EMBL/GenBank/DDBJ whole genome shotgun (WGS) entry which is preliminary data.</text>
</comment>
<evidence type="ECO:0000259" key="1">
    <source>
        <dbReference type="Pfam" id="PF00144"/>
    </source>
</evidence>
<organism evidence="2 3">
    <name type="scientific">Rhizobium lusitanum</name>
    <dbReference type="NCBI Taxonomy" id="293958"/>
    <lineage>
        <taxon>Bacteria</taxon>
        <taxon>Pseudomonadati</taxon>
        <taxon>Pseudomonadota</taxon>
        <taxon>Alphaproteobacteria</taxon>
        <taxon>Hyphomicrobiales</taxon>
        <taxon>Rhizobiaceae</taxon>
        <taxon>Rhizobium/Agrobacterium group</taxon>
        <taxon>Rhizobium</taxon>
    </lineage>
</organism>
<proteinExistence type="predicted"/>
<dbReference type="InterPro" id="IPR001466">
    <property type="entry name" value="Beta-lactam-related"/>
</dbReference>
<reference evidence="2 3" key="1">
    <citation type="submission" date="2019-12" db="EMBL/GenBank/DDBJ databases">
        <title>Rhizobium genotypes associated with high levels of biological nitrogen fixation by grain legumes in a temperate-maritime cropping system.</title>
        <authorList>
            <person name="Maluk M."/>
            <person name="Francesc Ferrando Molina F."/>
            <person name="Lopez Del Egido L."/>
            <person name="Lafos M."/>
            <person name="Langarica-Fuentes A."/>
            <person name="Gebre Yohannes G."/>
            <person name="Young M.W."/>
            <person name="Martin P."/>
            <person name="Gantlett R."/>
            <person name="Kenicer G."/>
            <person name="Hawes C."/>
            <person name="Begg G.S."/>
            <person name="Quilliam R.S."/>
            <person name="Squire G.R."/>
            <person name="Poole P.S."/>
            <person name="Young P.W."/>
            <person name="Iannetta P.M."/>
            <person name="James E.K."/>
        </authorList>
    </citation>
    <scope>NUCLEOTIDE SEQUENCE [LARGE SCALE GENOMIC DNA]</scope>
    <source>
        <strain evidence="2 3">JHI1118</strain>
    </source>
</reference>
<dbReference type="GO" id="GO:0016787">
    <property type="term" value="F:hydrolase activity"/>
    <property type="evidence" value="ECO:0007669"/>
    <property type="project" value="UniProtKB-KW"/>
</dbReference>
<dbReference type="Gene3D" id="3.40.710.10">
    <property type="entry name" value="DD-peptidase/beta-lactamase superfamily"/>
    <property type="match status" value="1"/>
</dbReference>
<gene>
    <name evidence="2" type="ORF">GR212_18800</name>
</gene>
<dbReference type="InterPro" id="IPR012338">
    <property type="entry name" value="Beta-lactam/transpept-like"/>
</dbReference>
<name>A0A6L9U6U9_9HYPH</name>
<dbReference type="EMBL" id="WUEY01000008">
    <property type="protein sequence ID" value="NEI71635.1"/>
    <property type="molecule type" value="Genomic_DNA"/>
</dbReference>
<dbReference type="RefSeq" id="WP_163988179.1">
    <property type="nucleotide sequence ID" value="NZ_WUEY01000008.1"/>
</dbReference>
<dbReference type="PANTHER" id="PTHR43283:SF7">
    <property type="entry name" value="BETA-LACTAMASE-RELATED DOMAIN-CONTAINING PROTEIN"/>
    <property type="match status" value="1"/>
</dbReference>
<feature type="domain" description="Beta-lactamase-related" evidence="1">
    <location>
        <begin position="84"/>
        <end position="383"/>
    </location>
</feature>
<dbReference type="InterPro" id="IPR050789">
    <property type="entry name" value="Diverse_Enzym_Activities"/>
</dbReference>
<dbReference type="Proteomes" id="UP000483035">
    <property type="component" value="Unassembled WGS sequence"/>
</dbReference>
<sequence>MVDTTTFEERYGFRRDEVTLANWRLDPYGRWSFQNVGELVPSAHVWRGTGAEDAPAAETSALVAERVRLANGEERIADFLARSYADALVVMKGGHFVADWFAPSMDFGNRHITFSISKSITAVVAGALQERGLLDPGAPVVQYVPEAEGSAYGDATVQHVLDMTVAIDIDEAYLDPQSPFGRYRRAMLWNPGGGEEGLREFLCSLRRLPGDHGEIFRYRSPNTDMLGIILERASGLRMADLLREIIWAPLGARGEVTMTVDREGTSRASAGISLTPRDLARFGEMMRQGGTANGTRVVSEAWVSGTLSGGSKAAWDRSDFAPLFPKGRYHNKWYQTGEGSFCGIGIHGQWLYIDPAADVVIVRMSSQPDPIMEGFDRDNLALLGQLARMV</sequence>